<protein>
    <submittedName>
        <fullName evidence="2">Uncharacterized protein</fullName>
    </submittedName>
</protein>
<accession>A0A9D4G3H0</accession>
<evidence type="ECO:0000313" key="2">
    <source>
        <dbReference type="EMBL" id="KAH3809626.1"/>
    </source>
</evidence>
<dbReference type="Proteomes" id="UP000828390">
    <property type="component" value="Unassembled WGS sequence"/>
</dbReference>
<keyword evidence="3" id="KW-1185">Reference proteome</keyword>
<reference evidence="2" key="2">
    <citation type="submission" date="2020-11" db="EMBL/GenBank/DDBJ databases">
        <authorList>
            <person name="McCartney M.A."/>
            <person name="Auch B."/>
            <person name="Kono T."/>
            <person name="Mallez S."/>
            <person name="Becker A."/>
            <person name="Gohl D.M."/>
            <person name="Silverstein K.A.T."/>
            <person name="Koren S."/>
            <person name="Bechman K.B."/>
            <person name="Herman A."/>
            <person name="Abrahante J.E."/>
            <person name="Garbe J."/>
        </authorList>
    </citation>
    <scope>NUCLEOTIDE SEQUENCE</scope>
    <source>
        <strain evidence="2">Duluth1</strain>
        <tissue evidence="2">Whole animal</tissue>
    </source>
</reference>
<evidence type="ECO:0000313" key="3">
    <source>
        <dbReference type="Proteomes" id="UP000828390"/>
    </source>
</evidence>
<gene>
    <name evidence="2" type="ORF">DPMN_138001</name>
</gene>
<sequence length="71" mass="7925">MSSDNQISRNGRPGMYLQLSRFGTPRNQPGSNKQFPGYAQSPSQQKLSRQMPSQTFICSRMIAFCRKGAAP</sequence>
<organism evidence="2 3">
    <name type="scientific">Dreissena polymorpha</name>
    <name type="common">Zebra mussel</name>
    <name type="synonym">Mytilus polymorpha</name>
    <dbReference type="NCBI Taxonomy" id="45954"/>
    <lineage>
        <taxon>Eukaryota</taxon>
        <taxon>Metazoa</taxon>
        <taxon>Spiralia</taxon>
        <taxon>Lophotrochozoa</taxon>
        <taxon>Mollusca</taxon>
        <taxon>Bivalvia</taxon>
        <taxon>Autobranchia</taxon>
        <taxon>Heteroconchia</taxon>
        <taxon>Euheterodonta</taxon>
        <taxon>Imparidentia</taxon>
        <taxon>Neoheterodontei</taxon>
        <taxon>Myida</taxon>
        <taxon>Dreissenoidea</taxon>
        <taxon>Dreissenidae</taxon>
        <taxon>Dreissena</taxon>
    </lineage>
</organism>
<dbReference type="AlphaFoldDB" id="A0A9D4G3H0"/>
<evidence type="ECO:0000256" key="1">
    <source>
        <dbReference type="SAM" id="MobiDB-lite"/>
    </source>
</evidence>
<name>A0A9D4G3H0_DREPO</name>
<reference evidence="2" key="1">
    <citation type="journal article" date="2019" name="bioRxiv">
        <title>The Genome of the Zebra Mussel, Dreissena polymorpha: A Resource for Invasive Species Research.</title>
        <authorList>
            <person name="McCartney M.A."/>
            <person name="Auch B."/>
            <person name="Kono T."/>
            <person name="Mallez S."/>
            <person name="Zhang Y."/>
            <person name="Obille A."/>
            <person name="Becker A."/>
            <person name="Abrahante J.E."/>
            <person name="Garbe J."/>
            <person name="Badalamenti J.P."/>
            <person name="Herman A."/>
            <person name="Mangelson H."/>
            <person name="Liachko I."/>
            <person name="Sullivan S."/>
            <person name="Sone E.D."/>
            <person name="Koren S."/>
            <person name="Silverstein K.A.T."/>
            <person name="Beckman K.B."/>
            <person name="Gohl D.M."/>
        </authorList>
    </citation>
    <scope>NUCLEOTIDE SEQUENCE</scope>
    <source>
        <strain evidence="2">Duluth1</strain>
        <tissue evidence="2">Whole animal</tissue>
    </source>
</reference>
<feature type="region of interest" description="Disordered" evidence="1">
    <location>
        <begin position="1"/>
        <end position="52"/>
    </location>
</feature>
<comment type="caution">
    <text evidence="2">The sequence shown here is derived from an EMBL/GenBank/DDBJ whole genome shotgun (WGS) entry which is preliminary data.</text>
</comment>
<dbReference type="EMBL" id="JAIWYP010000006">
    <property type="protein sequence ID" value="KAH3809626.1"/>
    <property type="molecule type" value="Genomic_DNA"/>
</dbReference>
<proteinExistence type="predicted"/>
<feature type="compositionally biased region" description="Polar residues" evidence="1">
    <location>
        <begin position="25"/>
        <end position="52"/>
    </location>
</feature>